<reference evidence="1" key="1">
    <citation type="submission" date="2018-05" db="EMBL/GenBank/DDBJ databases">
        <authorList>
            <person name="Lanie J.A."/>
            <person name="Ng W.-L."/>
            <person name="Kazmierczak K.M."/>
            <person name="Andrzejewski T.M."/>
            <person name="Davidsen T.M."/>
            <person name="Wayne K.J."/>
            <person name="Tettelin H."/>
            <person name="Glass J.I."/>
            <person name="Rusch D."/>
            <person name="Podicherti R."/>
            <person name="Tsui H.-C.T."/>
            <person name="Winkler M.E."/>
        </authorList>
    </citation>
    <scope>NUCLEOTIDE SEQUENCE</scope>
</reference>
<dbReference type="AlphaFoldDB" id="A0A382MGF3"/>
<gene>
    <name evidence="1" type="ORF">METZ01_LOCUS300442</name>
</gene>
<feature type="non-terminal residue" evidence="1">
    <location>
        <position position="38"/>
    </location>
</feature>
<accession>A0A382MGF3</accession>
<evidence type="ECO:0000313" key="1">
    <source>
        <dbReference type="EMBL" id="SVC47588.1"/>
    </source>
</evidence>
<dbReference type="EMBL" id="UINC01093285">
    <property type="protein sequence ID" value="SVC47588.1"/>
    <property type="molecule type" value="Genomic_DNA"/>
</dbReference>
<proteinExistence type="predicted"/>
<protein>
    <submittedName>
        <fullName evidence="1">Uncharacterized protein</fullName>
    </submittedName>
</protein>
<organism evidence="1">
    <name type="scientific">marine metagenome</name>
    <dbReference type="NCBI Taxonomy" id="408172"/>
    <lineage>
        <taxon>unclassified sequences</taxon>
        <taxon>metagenomes</taxon>
        <taxon>ecological metagenomes</taxon>
    </lineage>
</organism>
<name>A0A382MGF3_9ZZZZ</name>
<sequence length="38" mass="4092">MKKTILVLCAVSALMVAQDAAGSYKLTGVDVLYTFITR</sequence>